<evidence type="ECO:0000256" key="2">
    <source>
        <dbReference type="PROSITE-ProRule" id="PRU00035"/>
    </source>
</evidence>
<dbReference type="SUPFAM" id="SSF47370">
    <property type="entry name" value="Bromodomain"/>
    <property type="match status" value="1"/>
</dbReference>
<feature type="region of interest" description="Disordered" evidence="3">
    <location>
        <begin position="1"/>
        <end position="74"/>
    </location>
</feature>
<dbReference type="PANTHER" id="PTHR22881">
    <property type="entry name" value="BROMODOMAIN CONTAINING PROTEIN"/>
    <property type="match status" value="1"/>
</dbReference>
<keyword evidence="6" id="KW-1185">Reference proteome</keyword>
<dbReference type="AlphaFoldDB" id="B8LC71"/>
<dbReference type="RefSeq" id="XP_002296472.1">
    <property type="nucleotide sequence ID" value="XM_002296436.1"/>
</dbReference>
<feature type="compositionally biased region" description="Basic and acidic residues" evidence="3">
    <location>
        <begin position="45"/>
        <end position="66"/>
    </location>
</feature>
<dbReference type="KEGG" id="tps:THAPSDRAFT_263817"/>
<name>B8LC71_THAPS</name>
<feature type="compositionally biased region" description="Basic residues" evidence="3">
    <location>
        <begin position="20"/>
        <end position="35"/>
    </location>
</feature>
<evidence type="ECO:0000256" key="1">
    <source>
        <dbReference type="ARBA" id="ARBA00023117"/>
    </source>
</evidence>
<feature type="domain" description="Bromo" evidence="4">
    <location>
        <begin position="110"/>
        <end position="172"/>
    </location>
</feature>
<dbReference type="PaxDb" id="35128-Thaps263817"/>
<accession>B8LC71</accession>
<dbReference type="InterPro" id="IPR001487">
    <property type="entry name" value="Bromodomain"/>
</dbReference>
<evidence type="ECO:0000259" key="4">
    <source>
        <dbReference type="PROSITE" id="PS50014"/>
    </source>
</evidence>
<dbReference type="PANTHER" id="PTHR22881:SF27">
    <property type="entry name" value="BROMODOMAIN CONTAINING 7_9"/>
    <property type="match status" value="1"/>
</dbReference>
<reference evidence="5 6" key="1">
    <citation type="journal article" date="2004" name="Science">
        <title>The genome of the diatom Thalassiosira pseudonana: ecology, evolution, and metabolism.</title>
        <authorList>
            <person name="Armbrust E.V."/>
            <person name="Berges J.A."/>
            <person name="Bowler C."/>
            <person name="Green B.R."/>
            <person name="Martinez D."/>
            <person name="Putnam N.H."/>
            <person name="Zhou S."/>
            <person name="Allen A.E."/>
            <person name="Apt K.E."/>
            <person name="Bechner M."/>
            <person name="Brzezinski M.A."/>
            <person name="Chaal B.K."/>
            <person name="Chiovitti A."/>
            <person name="Davis A.K."/>
            <person name="Demarest M.S."/>
            <person name="Detter J.C."/>
            <person name="Glavina T."/>
            <person name="Goodstein D."/>
            <person name="Hadi M.Z."/>
            <person name="Hellsten U."/>
            <person name="Hildebrand M."/>
            <person name="Jenkins B.D."/>
            <person name="Jurka J."/>
            <person name="Kapitonov V.V."/>
            <person name="Kroger N."/>
            <person name="Lau W.W."/>
            <person name="Lane T.W."/>
            <person name="Larimer F.W."/>
            <person name="Lippmeier J.C."/>
            <person name="Lucas S."/>
            <person name="Medina M."/>
            <person name="Montsant A."/>
            <person name="Obornik M."/>
            <person name="Parker M.S."/>
            <person name="Palenik B."/>
            <person name="Pazour G.J."/>
            <person name="Richardson P.M."/>
            <person name="Rynearson T.A."/>
            <person name="Saito M.A."/>
            <person name="Schwartz D.C."/>
            <person name="Thamatrakoln K."/>
            <person name="Valentin K."/>
            <person name="Vardi A."/>
            <person name="Wilkerson F.P."/>
            <person name="Rokhsar D.S."/>
        </authorList>
    </citation>
    <scope>NUCLEOTIDE SEQUENCE [LARGE SCALE GENOMIC DNA]</scope>
    <source>
        <strain evidence="5 6">CCMP1335</strain>
    </source>
</reference>
<sequence length="177" mass="20247">MRGDDDGAAPFIREELRIVSSKKKRRGKRGTPRKSKGGDSDMDEDGARSPRRSDSIDGDGFKQHSDDEQDWSDVDDDIYKNKKSISMKEAILGTLIDECIRLDTEKYGLFSVPVPKEEFPDYYEVIKTPMDYGTMKDKLERGEYRSAQAMQKDFILVMQNCLQFNAKDSDIVKEARA</sequence>
<dbReference type="eggNOG" id="KOG0955">
    <property type="taxonomic scope" value="Eukaryota"/>
</dbReference>
<dbReference type="Gene3D" id="1.20.920.10">
    <property type="entry name" value="Bromodomain-like"/>
    <property type="match status" value="1"/>
</dbReference>
<dbReference type="InterPro" id="IPR036427">
    <property type="entry name" value="Bromodomain-like_sf"/>
</dbReference>
<evidence type="ECO:0000313" key="5">
    <source>
        <dbReference type="EMBL" id="EED87168.1"/>
    </source>
</evidence>
<dbReference type="InterPro" id="IPR051831">
    <property type="entry name" value="Bromodomain_contain_prot"/>
</dbReference>
<protein>
    <recommendedName>
        <fullName evidence="4">Bromo domain-containing protein</fullName>
    </recommendedName>
</protein>
<dbReference type="EMBL" id="DS999415">
    <property type="protein sequence ID" value="EED87168.1"/>
    <property type="molecule type" value="Genomic_DNA"/>
</dbReference>
<dbReference type="SMART" id="SM00297">
    <property type="entry name" value="BROMO"/>
    <property type="match status" value="1"/>
</dbReference>
<dbReference type="STRING" id="35128.B8LC71"/>
<reference evidence="5 6" key="2">
    <citation type="journal article" date="2008" name="Nature">
        <title>The Phaeodactylum genome reveals the evolutionary history of diatom genomes.</title>
        <authorList>
            <person name="Bowler C."/>
            <person name="Allen A.E."/>
            <person name="Badger J.H."/>
            <person name="Grimwood J."/>
            <person name="Jabbari K."/>
            <person name="Kuo A."/>
            <person name="Maheswari U."/>
            <person name="Martens C."/>
            <person name="Maumus F."/>
            <person name="Otillar R.P."/>
            <person name="Rayko E."/>
            <person name="Salamov A."/>
            <person name="Vandepoele K."/>
            <person name="Beszteri B."/>
            <person name="Gruber A."/>
            <person name="Heijde M."/>
            <person name="Katinka M."/>
            <person name="Mock T."/>
            <person name="Valentin K."/>
            <person name="Verret F."/>
            <person name="Berges J.A."/>
            <person name="Brownlee C."/>
            <person name="Cadoret J.P."/>
            <person name="Chiovitti A."/>
            <person name="Choi C.J."/>
            <person name="Coesel S."/>
            <person name="De Martino A."/>
            <person name="Detter J.C."/>
            <person name="Durkin C."/>
            <person name="Falciatore A."/>
            <person name="Fournet J."/>
            <person name="Haruta M."/>
            <person name="Huysman M.J."/>
            <person name="Jenkins B.D."/>
            <person name="Jiroutova K."/>
            <person name="Jorgensen R.E."/>
            <person name="Joubert Y."/>
            <person name="Kaplan A."/>
            <person name="Kroger N."/>
            <person name="Kroth P.G."/>
            <person name="La Roche J."/>
            <person name="Lindquist E."/>
            <person name="Lommer M."/>
            <person name="Martin-Jezequel V."/>
            <person name="Lopez P.J."/>
            <person name="Lucas S."/>
            <person name="Mangogna M."/>
            <person name="McGinnis K."/>
            <person name="Medlin L.K."/>
            <person name="Montsant A."/>
            <person name="Oudot-Le Secq M.P."/>
            <person name="Napoli C."/>
            <person name="Obornik M."/>
            <person name="Parker M.S."/>
            <person name="Petit J.L."/>
            <person name="Porcel B.M."/>
            <person name="Poulsen N."/>
            <person name="Robison M."/>
            <person name="Rychlewski L."/>
            <person name="Rynearson T.A."/>
            <person name="Schmutz J."/>
            <person name="Shapiro H."/>
            <person name="Siaut M."/>
            <person name="Stanley M."/>
            <person name="Sussman M.R."/>
            <person name="Taylor A.R."/>
            <person name="Vardi A."/>
            <person name="von Dassow P."/>
            <person name="Vyverman W."/>
            <person name="Willis A."/>
            <person name="Wyrwicz L.S."/>
            <person name="Rokhsar D.S."/>
            <person name="Weissenbach J."/>
            <person name="Armbrust E.V."/>
            <person name="Green B.R."/>
            <person name="Van de Peer Y."/>
            <person name="Grigoriev I.V."/>
        </authorList>
    </citation>
    <scope>NUCLEOTIDE SEQUENCE [LARGE SCALE GENOMIC DNA]</scope>
    <source>
        <strain evidence="5 6">CCMP1335</strain>
    </source>
</reference>
<proteinExistence type="predicted"/>
<dbReference type="PROSITE" id="PS50014">
    <property type="entry name" value="BROMODOMAIN_2"/>
    <property type="match status" value="1"/>
</dbReference>
<dbReference type="HOGENOM" id="CLU_1521781_0_0_1"/>
<dbReference type="OMA" id="ACKFNPP"/>
<dbReference type="PROSITE" id="PS00633">
    <property type="entry name" value="BROMODOMAIN_1"/>
    <property type="match status" value="1"/>
</dbReference>
<keyword evidence="1 2" id="KW-0103">Bromodomain</keyword>
<gene>
    <name evidence="5" type="ORF">THAPSDRAFT_263817</name>
</gene>
<dbReference type="InterPro" id="IPR018359">
    <property type="entry name" value="Bromodomain_CS"/>
</dbReference>
<dbReference type="Pfam" id="PF00439">
    <property type="entry name" value="Bromodomain"/>
    <property type="match status" value="1"/>
</dbReference>
<feature type="non-terminal residue" evidence="5">
    <location>
        <position position="177"/>
    </location>
</feature>
<dbReference type="GeneID" id="7444485"/>
<dbReference type="Proteomes" id="UP000001449">
    <property type="component" value="Chromosome 11"/>
</dbReference>
<dbReference type="PRINTS" id="PR00503">
    <property type="entry name" value="BROMODOMAIN"/>
</dbReference>
<evidence type="ECO:0000313" key="6">
    <source>
        <dbReference type="Proteomes" id="UP000001449"/>
    </source>
</evidence>
<dbReference type="InParanoid" id="B8LC71"/>
<dbReference type="CDD" id="cd04369">
    <property type="entry name" value="Bromodomain"/>
    <property type="match status" value="1"/>
</dbReference>
<evidence type="ECO:0000256" key="3">
    <source>
        <dbReference type="SAM" id="MobiDB-lite"/>
    </source>
</evidence>
<organism evidence="5 6">
    <name type="scientific">Thalassiosira pseudonana</name>
    <name type="common">Marine diatom</name>
    <name type="synonym">Cyclotella nana</name>
    <dbReference type="NCBI Taxonomy" id="35128"/>
    <lineage>
        <taxon>Eukaryota</taxon>
        <taxon>Sar</taxon>
        <taxon>Stramenopiles</taxon>
        <taxon>Ochrophyta</taxon>
        <taxon>Bacillariophyta</taxon>
        <taxon>Coscinodiscophyceae</taxon>
        <taxon>Thalassiosirophycidae</taxon>
        <taxon>Thalassiosirales</taxon>
        <taxon>Thalassiosiraceae</taxon>
        <taxon>Thalassiosira</taxon>
    </lineage>
</organism>